<dbReference type="EMBL" id="JACAGK010000004">
    <property type="protein sequence ID" value="MDM1047050.1"/>
    <property type="molecule type" value="Genomic_DNA"/>
</dbReference>
<organism evidence="2 3">
    <name type="scientific">Sphingobacterium hotanense</name>
    <dbReference type="NCBI Taxonomy" id="649196"/>
    <lineage>
        <taxon>Bacteria</taxon>
        <taxon>Pseudomonadati</taxon>
        <taxon>Bacteroidota</taxon>
        <taxon>Sphingobacteriia</taxon>
        <taxon>Sphingobacteriales</taxon>
        <taxon>Sphingobacteriaceae</taxon>
        <taxon>Sphingobacterium</taxon>
    </lineage>
</organism>
<reference evidence="2" key="1">
    <citation type="submission" date="2020-06" db="EMBL/GenBank/DDBJ databases">
        <authorList>
            <person name="Dong N."/>
        </authorList>
    </citation>
    <scope>NUCLEOTIDE SEQUENCE</scope>
    <source>
        <strain evidence="2">R1692</strain>
    </source>
</reference>
<dbReference type="InterPro" id="IPR013830">
    <property type="entry name" value="SGNH_hydro"/>
</dbReference>
<sequence>MNSRRDFLKKSILTVGTTAMGSALLHAEDFSSAKPKGGISINQNDVILFQGDSITDAGRKKDNLNPNEMNAFGGGYAMLAAGVLLNKCASKNIKIYNRGISGNRVPDLMNRWQADCIDLKPNIVSILIGVNDFWRTKDRGAINTPEQYKGQYKELLDKTLAALPNVKLIIGEPFGLKDVKHINDSWYPEFPKYQLAARELAKEYKTAFIPYQDIFDKALKANTGAYWTTDGVHTSWAGANLMAESWLAQIKLG</sequence>
<evidence type="ECO:0000313" key="2">
    <source>
        <dbReference type="EMBL" id="MDM1047050.1"/>
    </source>
</evidence>
<proteinExistence type="predicted"/>
<dbReference type="PROSITE" id="PS51318">
    <property type="entry name" value="TAT"/>
    <property type="match status" value="1"/>
</dbReference>
<dbReference type="InterPro" id="IPR051532">
    <property type="entry name" value="Ester_Hydrolysis_Enzymes"/>
</dbReference>
<dbReference type="PANTHER" id="PTHR30383:SF5">
    <property type="entry name" value="SGNH HYDROLASE-TYPE ESTERASE DOMAIN-CONTAINING PROTEIN"/>
    <property type="match status" value="1"/>
</dbReference>
<dbReference type="SUPFAM" id="SSF52266">
    <property type="entry name" value="SGNH hydrolase"/>
    <property type="match status" value="1"/>
</dbReference>
<dbReference type="Pfam" id="PF13472">
    <property type="entry name" value="Lipase_GDSL_2"/>
    <property type="match status" value="1"/>
</dbReference>
<dbReference type="InterPro" id="IPR019546">
    <property type="entry name" value="TAT_signal_bac_arc"/>
</dbReference>
<dbReference type="PANTHER" id="PTHR30383">
    <property type="entry name" value="THIOESTERASE 1/PROTEASE 1/LYSOPHOSPHOLIPASE L1"/>
    <property type="match status" value="1"/>
</dbReference>
<dbReference type="RefSeq" id="WP_286650347.1">
    <property type="nucleotide sequence ID" value="NZ_JACAGK010000004.1"/>
</dbReference>
<evidence type="ECO:0000313" key="3">
    <source>
        <dbReference type="Proteomes" id="UP001170954"/>
    </source>
</evidence>
<feature type="domain" description="SGNH hydrolase-type esterase" evidence="1">
    <location>
        <begin position="51"/>
        <end position="239"/>
    </location>
</feature>
<dbReference type="InterPro" id="IPR006311">
    <property type="entry name" value="TAT_signal"/>
</dbReference>
<keyword evidence="2" id="KW-0378">Hydrolase</keyword>
<reference evidence="2" key="2">
    <citation type="journal article" date="2022" name="Sci. Total Environ.">
        <title>Prevalence, transmission, and molecular epidemiology of tet(X)-positive bacteria among humans, animals, and environmental niches in China: An epidemiological, and genomic-based study.</title>
        <authorList>
            <person name="Dong N."/>
            <person name="Zeng Y."/>
            <person name="Cai C."/>
            <person name="Sun C."/>
            <person name="Lu J."/>
            <person name="Liu C."/>
            <person name="Zhou H."/>
            <person name="Sun Q."/>
            <person name="Shu L."/>
            <person name="Wang H."/>
            <person name="Wang Y."/>
            <person name="Wang S."/>
            <person name="Wu C."/>
            <person name="Chan E.W."/>
            <person name="Chen G."/>
            <person name="Shen Z."/>
            <person name="Chen S."/>
            <person name="Zhang R."/>
        </authorList>
    </citation>
    <scope>NUCLEOTIDE SEQUENCE</scope>
    <source>
        <strain evidence="2">R1692</strain>
    </source>
</reference>
<comment type="caution">
    <text evidence="2">The sequence shown here is derived from an EMBL/GenBank/DDBJ whole genome shotgun (WGS) entry which is preliminary data.</text>
</comment>
<dbReference type="Proteomes" id="UP001170954">
    <property type="component" value="Unassembled WGS sequence"/>
</dbReference>
<dbReference type="CDD" id="cd01834">
    <property type="entry name" value="SGNH_hydrolase_like_2"/>
    <property type="match status" value="1"/>
</dbReference>
<dbReference type="NCBIfam" id="TIGR01409">
    <property type="entry name" value="TAT_signal_seq"/>
    <property type="match status" value="1"/>
</dbReference>
<accession>A0ABT7NIM6</accession>
<gene>
    <name evidence="2" type="ORF">HX018_02160</name>
</gene>
<dbReference type="Gene3D" id="3.40.50.1110">
    <property type="entry name" value="SGNH hydrolase"/>
    <property type="match status" value="1"/>
</dbReference>
<protein>
    <submittedName>
        <fullName evidence="2">SGNH/GDSL hydrolase family protein</fullName>
    </submittedName>
</protein>
<evidence type="ECO:0000259" key="1">
    <source>
        <dbReference type="Pfam" id="PF13472"/>
    </source>
</evidence>
<keyword evidence="3" id="KW-1185">Reference proteome</keyword>
<dbReference type="GO" id="GO:0016787">
    <property type="term" value="F:hydrolase activity"/>
    <property type="evidence" value="ECO:0007669"/>
    <property type="project" value="UniProtKB-KW"/>
</dbReference>
<dbReference type="InterPro" id="IPR036514">
    <property type="entry name" value="SGNH_hydro_sf"/>
</dbReference>
<name>A0ABT7NIM6_9SPHI</name>